<dbReference type="EMBL" id="CP035503">
    <property type="protein sequence ID" value="QDL37798.1"/>
    <property type="molecule type" value="Genomic_DNA"/>
</dbReference>
<dbReference type="RefSeq" id="WP_142819227.1">
    <property type="nucleotide sequence ID" value="NZ_CP035503.1"/>
</dbReference>
<reference evidence="2 3" key="1">
    <citation type="submission" date="2019-01" db="EMBL/GenBank/DDBJ databases">
        <title>Genomic insights into a novel species Rhodoferax sp.</title>
        <authorList>
            <person name="Jin L."/>
        </authorList>
    </citation>
    <scope>NUCLEOTIDE SEQUENCE [LARGE SCALE GENOMIC DNA]</scope>
    <source>
        <strain evidence="2 3">CHu59-6-5</strain>
    </source>
</reference>
<organism evidence="2 3">
    <name type="scientific">Rhodoferax sediminis</name>
    <dbReference type="NCBI Taxonomy" id="2509614"/>
    <lineage>
        <taxon>Bacteria</taxon>
        <taxon>Pseudomonadati</taxon>
        <taxon>Pseudomonadota</taxon>
        <taxon>Betaproteobacteria</taxon>
        <taxon>Burkholderiales</taxon>
        <taxon>Comamonadaceae</taxon>
        <taxon>Rhodoferax</taxon>
    </lineage>
</organism>
<dbReference type="Pfam" id="PF09838">
    <property type="entry name" value="DUF2065"/>
    <property type="match status" value="1"/>
</dbReference>
<dbReference type="PANTHER" id="PTHR38602">
    <property type="entry name" value="INNER MEMBRANE PROTEIN-RELATED"/>
    <property type="match status" value="1"/>
</dbReference>
<keyword evidence="3" id="KW-1185">Reference proteome</keyword>
<sequence>MDSGTFWVALALVLVIEGLLPLASPAAWRRMFTQILQLRDGQLRFFGLCSIAAGLFMLWLLS</sequence>
<feature type="transmembrane region" description="Helical" evidence="1">
    <location>
        <begin position="6"/>
        <end position="23"/>
    </location>
</feature>
<dbReference type="KEGG" id="rhf:EUB48_11360"/>
<feature type="transmembrane region" description="Helical" evidence="1">
    <location>
        <begin position="43"/>
        <end position="61"/>
    </location>
</feature>
<protein>
    <submittedName>
        <fullName evidence="2">DUF2065 domain-containing protein</fullName>
    </submittedName>
</protein>
<dbReference type="OrthoDB" id="9182237at2"/>
<keyword evidence="1" id="KW-0812">Transmembrane</keyword>
<dbReference type="PANTHER" id="PTHR38602:SF1">
    <property type="entry name" value="INNER MEMBRANE PROTEIN"/>
    <property type="match status" value="1"/>
</dbReference>
<evidence type="ECO:0000256" key="1">
    <source>
        <dbReference type="SAM" id="Phobius"/>
    </source>
</evidence>
<gene>
    <name evidence="2" type="ORF">EUB48_11360</name>
</gene>
<keyword evidence="1" id="KW-1133">Transmembrane helix</keyword>
<evidence type="ECO:0000313" key="2">
    <source>
        <dbReference type="EMBL" id="QDL37798.1"/>
    </source>
</evidence>
<proteinExistence type="predicted"/>
<dbReference type="Proteomes" id="UP000316798">
    <property type="component" value="Chromosome"/>
</dbReference>
<name>A0A515DBJ9_9BURK</name>
<accession>A0A515DBJ9</accession>
<dbReference type="AlphaFoldDB" id="A0A515DBJ9"/>
<evidence type="ECO:0000313" key="3">
    <source>
        <dbReference type="Proteomes" id="UP000316798"/>
    </source>
</evidence>
<keyword evidence="1" id="KW-0472">Membrane</keyword>
<dbReference type="InterPro" id="IPR019201">
    <property type="entry name" value="DUF2065"/>
</dbReference>